<evidence type="ECO:0000256" key="9">
    <source>
        <dbReference type="ARBA" id="ARBA00023136"/>
    </source>
</evidence>
<keyword evidence="16" id="KW-0675">Receptor</keyword>
<dbReference type="RefSeq" id="WP_188767024.1">
    <property type="nucleotide sequence ID" value="NZ_BMHK01000001.1"/>
</dbReference>
<keyword evidence="6" id="KW-0408">Iron</keyword>
<keyword evidence="8 12" id="KW-0798">TonB box</keyword>
<keyword evidence="10 11" id="KW-0998">Cell outer membrane</keyword>
<dbReference type="PANTHER" id="PTHR32552:SF81">
    <property type="entry name" value="TONB-DEPENDENT OUTER MEMBRANE RECEPTOR"/>
    <property type="match status" value="1"/>
</dbReference>
<proteinExistence type="inferred from homology"/>
<feature type="chain" id="PRO_5038036280" evidence="13">
    <location>
        <begin position="24"/>
        <end position="810"/>
    </location>
</feature>
<evidence type="ECO:0000256" key="13">
    <source>
        <dbReference type="SAM" id="SignalP"/>
    </source>
</evidence>
<comment type="subcellular location">
    <subcellularLocation>
        <location evidence="1 11">Cell outer membrane</location>
        <topology evidence="1 11">Multi-pass membrane protein</topology>
    </subcellularLocation>
</comment>
<organism evidence="16 17">
    <name type="scientific">Novosphingobium endophyticum</name>
    <dbReference type="NCBI Taxonomy" id="1955250"/>
    <lineage>
        <taxon>Bacteria</taxon>
        <taxon>Pseudomonadati</taxon>
        <taxon>Pseudomonadota</taxon>
        <taxon>Alphaproteobacteria</taxon>
        <taxon>Sphingomonadales</taxon>
        <taxon>Sphingomonadaceae</taxon>
        <taxon>Novosphingobium</taxon>
    </lineage>
</organism>
<dbReference type="EMBL" id="BMHK01000001">
    <property type="protein sequence ID" value="GGB85893.1"/>
    <property type="molecule type" value="Genomic_DNA"/>
</dbReference>
<name>A0A916TP73_9SPHN</name>
<accession>A0A916TP73</accession>
<keyword evidence="2 11" id="KW-0813">Transport</keyword>
<dbReference type="Pfam" id="PF07715">
    <property type="entry name" value="Plug"/>
    <property type="match status" value="1"/>
</dbReference>
<feature type="domain" description="TonB-dependent receptor-like beta-barrel" evidence="14">
    <location>
        <begin position="290"/>
        <end position="750"/>
    </location>
</feature>
<dbReference type="InterPro" id="IPR039426">
    <property type="entry name" value="TonB-dep_rcpt-like"/>
</dbReference>
<keyword evidence="13" id="KW-0732">Signal</keyword>
<dbReference type="InterPro" id="IPR012910">
    <property type="entry name" value="Plug_dom"/>
</dbReference>
<evidence type="ECO:0000256" key="4">
    <source>
        <dbReference type="ARBA" id="ARBA00022496"/>
    </source>
</evidence>
<feature type="domain" description="TonB-dependent receptor plug" evidence="15">
    <location>
        <begin position="55"/>
        <end position="159"/>
    </location>
</feature>
<gene>
    <name evidence="16" type="ORF">GCM10011494_00210</name>
</gene>
<evidence type="ECO:0000256" key="1">
    <source>
        <dbReference type="ARBA" id="ARBA00004571"/>
    </source>
</evidence>
<dbReference type="InterPro" id="IPR000531">
    <property type="entry name" value="Beta-barrel_TonB"/>
</dbReference>
<evidence type="ECO:0000256" key="12">
    <source>
        <dbReference type="RuleBase" id="RU003357"/>
    </source>
</evidence>
<dbReference type="Gene3D" id="2.40.170.20">
    <property type="entry name" value="TonB-dependent receptor, beta-barrel domain"/>
    <property type="match status" value="1"/>
</dbReference>
<reference evidence="16" key="1">
    <citation type="journal article" date="2014" name="Int. J. Syst. Evol. Microbiol.">
        <title>Complete genome sequence of Corynebacterium casei LMG S-19264T (=DSM 44701T), isolated from a smear-ripened cheese.</title>
        <authorList>
            <consortium name="US DOE Joint Genome Institute (JGI-PGF)"/>
            <person name="Walter F."/>
            <person name="Albersmeier A."/>
            <person name="Kalinowski J."/>
            <person name="Ruckert C."/>
        </authorList>
    </citation>
    <scope>NUCLEOTIDE SEQUENCE</scope>
    <source>
        <strain evidence="16">CGMCC 1.15095</strain>
    </source>
</reference>
<sequence length="810" mass="87540">MNSIGKLFLASVSAAAIATPAFAQDANQSSEQALSDASATDNAIIVTARRRDENVQEVPIVINTVTAEKIADLNLRDFEDVENIVPGLELSSQGFSGGGSIRGVAFDTRVSGNNASLEFYLNDTPMNGNAILQQMYDIGQIEVLRGPQGTLRGRASPSGSLTVTTRKPDLYEAGGTVSLTANDIGTQNINGGVGVPIIEGVLAVRAAGIYDVGDANEVRTSSAQALDKRDPYDRSIGGRFSAVLQPTDWLLLEGMYQVQDTRSRVFTQVESANIADPSQPTSPVFISGKDRLSIEDAPTRLDQKFDTFTWKAQLSGAGQNLIYVGNYRKTKVFTFGDDDNANAFPGFEFGQVTDSRSTNEAHELRLQNESRLFDMVDYVVGVFHQKNNADTVLDSQTLVTLPPFLGGGVATVSHTPILRPGTSKETSAFGNLTFHIGDALEVSGGLRYIDYKSDSQLLVSGVNIVDEQLKDDKLIYTGSVNYFVNPDVMVYASLGTSYRPGPTAIGDFSIIKSDLQRSFTTLPPETSTSYEVGVKSTLMGGRLRFNLAGYYQKFKNYPYRSGGNGVFYQTFSAVRDATGAVIGVSPSVDDFNFVAAVPVEVKGVEGEISFDVTPDWSFNLNASYSDGQIKNGLIPCNDLDQDGVPDVLTSAPTLQQVQDAYGSDNVGACNVSLRSGFQSPFAATAQSEYRFPITDGTNAFARGLFSYYGKSKNDPSNQFDDISGYGLLNLYAGLRGADGGWELSAYAKNILDTFRVLNREGTPTVTNFRELQPPTFRTVVAKSTSSTYRQIDVTAPREFGVTFRTSFGSR</sequence>
<evidence type="ECO:0000256" key="5">
    <source>
        <dbReference type="ARBA" id="ARBA00022692"/>
    </source>
</evidence>
<keyword evidence="7" id="KW-0406">Ion transport</keyword>
<keyword evidence="4" id="KW-0410">Iron transport</keyword>
<evidence type="ECO:0000313" key="16">
    <source>
        <dbReference type="EMBL" id="GGB85893.1"/>
    </source>
</evidence>
<protein>
    <submittedName>
        <fullName evidence="16">TonB-dependent receptor</fullName>
    </submittedName>
</protein>
<dbReference type="Proteomes" id="UP000608154">
    <property type="component" value="Unassembled WGS sequence"/>
</dbReference>
<evidence type="ECO:0000256" key="2">
    <source>
        <dbReference type="ARBA" id="ARBA00022448"/>
    </source>
</evidence>
<dbReference type="PROSITE" id="PS52016">
    <property type="entry name" value="TONB_DEPENDENT_REC_3"/>
    <property type="match status" value="1"/>
</dbReference>
<evidence type="ECO:0000259" key="14">
    <source>
        <dbReference type="Pfam" id="PF00593"/>
    </source>
</evidence>
<evidence type="ECO:0000256" key="7">
    <source>
        <dbReference type="ARBA" id="ARBA00023065"/>
    </source>
</evidence>
<dbReference type="SUPFAM" id="SSF56935">
    <property type="entry name" value="Porins"/>
    <property type="match status" value="1"/>
</dbReference>
<dbReference type="GO" id="GO:0009279">
    <property type="term" value="C:cell outer membrane"/>
    <property type="evidence" value="ECO:0007669"/>
    <property type="project" value="UniProtKB-SubCell"/>
</dbReference>
<dbReference type="PANTHER" id="PTHR32552">
    <property type="entry name" value="FERRICHROME IRON RECEPTOR-RELATED"/>
    <property type="match status" value="1"/>
</dbReference>
<dbReference type="AlphaFoldDB" id="A0A916TP73"/>
<evidence type="ECO:0000259" key="15">
    <source>
        <dbReference type="Pfam" id="PF07715"/>
    </source>
</evidence>
<dbReference type="Pfam" id="PF00593">
    <property type="entry name" value="TonB_dep_Rec_b-barrel"/>
    <property type="match status" value="1"/>
</dbReference>
<evidence type="ECO:0000256" key="3">
    <source>
        <dbReference type="ARBA" id="ARBA00022452"/>
    </source>
</evidence>
<evidence type="ECO:0000256" key="11">
    <source>
        <dbReference type="PROSITE-ProRule" id="PRU01360"/>
    </source>
</evidence>
<reference evidence="16" key="2">
    <citation type="submission" date="2020-09" db="EMBL/GenBank/DDBJ databases">
        <authorList>
            <person name="Sun Q."/>
            <person name="Zhou Y."/>
        </authorList>
    </citation>
    <scope>NUCLEOTIDE SEQUENCE</scope>
    <source>
        <strain evidence="16">CGMCC 1.15095</strain>
    </source>
</reference>
<keyword evidence="3 11" id="KW-1134">Transmembrane beta strand</keyword>
<evidence type="ECO:0000256" key="10">
    <source>
        <dbReference type="ARBA" id="ARBA00023237"/>
    </source>
</evidence>
<evidence type="ECO:0000256" key="6">
    <source>
        <dbReference type="ARBA" id="ARBA00023004"/>
    </source>
</evidence>
<evidence type="ECO:0000256" key="8">
    <source>
        <dbReference type="ARBA" id="ARBA00023077"/>
    </source>
</evidence>
<comment type="caution">
    <text evidence="16">The sequence shown here is derived from an EMBL/GenBank/DDBJ whole genome shotgun (WGS) entry which is preliminary data.</text>
</comment>
<dbReference type="InterPro" id="IPR036942">
    <property type="entry name" value="Beta-barrel_TonB_sf"/>
</dbReference>
<keyword evidence="9 11" id="KW-0472">Membrane</keyword>
<comment type="similarity">
    <text evidence="11 12">Belongs to the TonB-dependent receptor family.</text>
</comment>
<keyword evidence="5 11" id="KW-0812">Transmembrane</keyword>
<dbReference type="GO" id="GO:0006826">
    <property type="term" value="P:iron ion transport"/>
    <property type="evidence" value="ECO:0007669"/>
    <property type="project" value="UniProtKB-KW"/>
</dbReference>
<keyword evidence="17" id="KW-1185">Reference proteome</keyword>
<feature type="signal peptide" evidence="13">
    <location>
        <begin position="1"/>
        <end position="23"/>
    </location>
</feature>
<evidence type="ECO:0000313" key="17">
    <source>
        <dbReference type="Proteomes" id="UP000608154"/>
    </source>
</evidence>